<feature type="transmembrane region" description="Helical" evidence="10">
    <location>
        <begin position="167"/>
        <end position="195"/>
    </location>
</feature>
<dbReference type="EMBL" id="JALNTZ010000004">
    <property type="protein sequence ID" value="KAJ3656677.1"/>
    <property type="molecule type" value="Genomic_DNA"/>
</dbReference>
<organism evidence="11 12">
    <name type="scientific">Zophobas morio</name>
    <dbReference type="NCBI Taxonomy" id="2755281"/>
    <lineage>
        <taxon>Eukaryota</taxon>
        <taxon>Metazoa</taxon>
        <taxon>Ecdysozoa</taxon>
        <taxon>Arthropoda</taxon>
        <taxon>Hexapoda</taxon>
        <taxon>Insecta</taxon>
        <taxon>Pterygota</taxon>
        <taxon>Neoptera</taxon>
        <taxon>Endopterygota</taxon>
        <taxon>Coleoptera</taxon>
        <taxon>Polyphaga</taxon>
        <taxon>Cucujiformia</taxon>
        <taxon>Tenebrionidae</taxon>
        <taxon>Zophobas</taxon>
    </lineage>
</organism>
<evidence type="ECO:0000256" key="6">
    <source>
        <dbReference type="ARBA" id="ARBA00022989"/>
    </source>
</evidence>
<protein>
    <recommendedName>
        <fullName evidence="10">Odorant receptor</fullName>
    </recommendedName>
</protein>
<keyword evidence="12" id="KW-1185">Reference proteome</keyword>
<evidence type="ECO:0000256" key="3">
    <source>
        <dbReference type="ARBA" id="ARBA00022606"/>
    </source>
</evidence>
<comment type="subcellular location">
    <subcellularLocation>
        <location evidence="1 10">Cell membrane</location>
        <topology evidence="1 10">Multi-pass membrane protein</topology>
    </subcellularLocation>
</comment>
<keyword evidence="2" id="KW-1003">Cell membrane</keyword>
<evidence type="ECO:0000256" key="2">
    <source>
        <dbReference type="ARBA" id="ARBA00022475"/>
    </source>
</evidence>
<dbReference type="InterPro" id="IPR004117">
    <property type="entry name" value="7tm6_olfct_rcpt"/>
</dbReference>
<dbReference type="GO" id="GO:0007165">
    <property type="term" value="P:signal transduction"/>
    <property type="evidence" value="ECO:0007669"/>
    <property type="project" value="UniProtKB-KW"/>
</dbReference>
<evidence type="ECO:0000256" key="7">
    <source>
        <dbReference type="ARBA" id="ARBA00023136"/>
    </source>
</evidence>
<name>A0AA38MHN3_9CUCU</name>
<feature type="transmembrane region" description="Helical" evidence="10">
    <location>
        <begin position="126"/>
        <end position="147"/>
    </location>
</feature>
<reference evidence="11" key="1">
    <citation type="journal article" date="2023" name="G3 (Bethesda)">
        <title>Whole genome assemblies of Zophobas morio and Tenebrio molitor.</title>
        <authorList>
            <person name="Kaur S."/>
            <person name="Stinson S.A."/>
            <person name="diCenzo G.C."/>
        </authorList>
    </citation>
    <scope>NUCLEOTIDE SEQUENCE</scope>
    <source>
        <strain evidence="11">QUZm001</strain>
    </source>
</reference>
<evidence type="ECO:0000256" key="1">
    <source>
        <dbReference type="ARBA" id="ARBA00004651"/>
    </source>
</evidence>
<evidence type="ECO:0000256" key="10">
    <source>
        <dbReference type="RuleBase" id="RU351113"/>
    </source>
</evidence>
<keyword evidence="6 10" id="KW-1133">Transmembrane helix</keyword>
<accession>A0AA38MHN3</accession>
<evidence type="ECO:0000256" key="8">
    <source>
        <dbReference type="ARBA" id="ARBA00023170"/>
    </source>
</evidence>
<keyword evidence="7 10" id="KW-0472">Membrane</keyword>
<evidence type="ECO:0000313" key="11">
    <source>
        <dbReference type="EMBL" id="KAJ3656677.1"/>
    </source>
</evidence>
<feature type="transmembrane region" description="Helical" evidence="10">
    <location>
        <begin position="37"/>
        <end position="56"/>
    </location>
</feature>
<feature type="transmembrane region" description="Helical" evidence="10">
    <location>
        <begin position="68"/>
        <end position="88"/>
    </location>
</feature>
<feature type="transmembrane region" description="Helical" evidence="10">
    <location>
        <begin position="291"/>
        <end position="310"/>
    </location>
</feature>
<evidence type="ECO:0000256" key="5">
    <source>
        <dbReference type="ARBA" id="ARBA00022725"/>
    </source>
</evidence>
<dbReference type="GO" id="GO:0005549">
    <property type="term" value="F:odorant binding"/>
    <property type="evidence" value="ECO:0007669"/>
    <property type="project" value="InterPro"/>
</dbReference>
<dbReference type="GO" id="GO:0005886">
    <property type="term" value="C:plasma membrane"/>
    <property type="evidence" value="ECO:0007669"/>
    <property type="project" value="UniProtKB-SubCell"/>
</dbReference>
<evidence type="ECO:0000313" key="12">
    <source>
        <dbReference type="Proteomes" id="UP001168821"/>
    </source>
</evidence>
<dbReference type="AlphaFoldDB" id="A0AA38MHN3"/>
<feature type="transmembrane region" description="Helical" evidence="10">
    <location>
        <begin position="364"/>
        <end position="383"/>
    </location>
</feature>
<feature type="transmembrane region" description="Helical" evidence="10">
    <location>
        <begin position="264"/>
        <end position="285"/>
    </location>
</feature>
<dbReference type="Pfam" id="PF02949">
    <property type="entry name" value="7tm_6"/>
    <property type="match status" value="1"/>
</dbReference>
<comment type="caution">
    <text evidence="11">The sequence shown here is derived from an EMBL/GenBank/DDBJ whole genome shotgun (WGS) entry which is preliminary data.</text>
</comment>
<evidence type="ECO:0000256" key="4">
    <source>
        <dbReference type="ARBA" id="ARBA00022692"/>
    </source>
</evidence>
<dbReference type="PANTHER" id="PTHR21137">
    <property type="entry name" value="ODORANT RECEPTOR"/>
    <property type="match status" value="1"/>
</dbReference>
<comment type="similarity">
    <text evidence="10">Belongs to the insect chemoreceptor superfamily. Heteromeric odorant receptor channel (TC 1.A.69) family.</text>
</comment>
<proteinExistence type="inferred from homology"/>
<evidence type="ECO:0000256" key="9">
    <source>
        <dbReference type="ARBA" id="ARBA00023224"/>
    </source>
</evidence>
<keyword evidence="9 10" id="KW-0807">Transducer</keyword>
<dbReference type="PANTHER" id="PTHR21137:SF35">
    <property type="entry name" value="ODORANT RECEPTOR 19A-RELATED"/>
    <property type="match status" value="1"/>
</dbReference>
<keyword evidence="4 10" id="KW-0812">Transmembrane</keyword>
<gene>
    <name evidence="11" type="ORF">Zmor_015731</name>
</gene>
<keyword evidence="5 10" id="KW-0552">Olfaction</keyword>
<keyword evidence="8 10" id="KW-0675">Receptor</keyword>
<keyword evidence="3 10" id="KW-0716">Sensory transduction</keyword>
<dbReference type="GO" id="GO:0004984">
    <property type="term" value="F:olfactory receptor activity"/>
    <property type="evidence" value="ECO:0007669"/>
    <property type="project" value="InterPro"/>
</dbReference>
<dbReference type="Proteomes" id="UP001168821">
    <property type="component" value="Unassembled WGS sequence"/>
</dbReference>
<sequence>MDVADNYFSSKKIMRGDCLKLIRFLGSDLLQFKLTKICFVITLLVHVVMDLIQIYFLTCVYDNSSEIVLYTSVLLGNFYPMLAIGLLLNDSKLADHIKDDFDVWEIDSAGKKVETKIRQEVKYMTIYIVITFLTTVCGSILFAINLSHDLEWFFALRFFKDYFPNQYTILAVLYKATFICIGYSMIVHAFQIIYYTQHLRYQIMLLNEHILNIGNSDPNVNEEELFYNKEYQTTIETRLRFCIKRWDEYLLVYNDKVSRIRNMVIFYALTGWLLGISFAIVMVSGKLTPDYYPRQATALLALILTFCASIESGQATETQMEEMASVVNEVKWYNFSKHNKKLYFIFAMNIMTERKIQCSENYSVNYILGLAIVRGIYSIGTVFTNMNLK</sequence>